<feature type="compositionally biased region" description="Basic and acidic residues" evidence="1">
    <location>
        <begin position="242"/>
        <end position="251"/>
    </location>
</feature>
<feature type="region of interest" description="Disordered" evidence="1">
    <location>
        <begin position="135"/>
        <end position="295"/>
    </location>
</feature>
<dbReference type="EMBL" id="JANVFT010000126">
    <property type="protein sequence ID" value="KAJ4465478.1"/>
    <property type="molecule type" value="Genomic_DNA"/>
</dbReference>
<proteinExistence type="predicted"/>
<evidence type="ECO:0000256" key="1">
    <source>
        <dbReference type="SAM" id="MobiDB-lite"/>
    </source>
</evidence>
<feature type="region of interest" description="Disordered" evidence="1">
    <location>
        <begin position="560"/>
        <end position="617"/>
    </location>
</feature>
<feature type="region of interest" description="Disordered" evidence="1">
    <location>
        <begin position="660"/>
        <end position="717"/>
    </location>
</feature>
<protein>
    <recommendedName>
        <fullName evidence="2">Methyltransferase domain-containing protein</fullName>
    </recommendedName>
</protein>
<comment type="caution">
    <text evidence="3">The sequence shown here is derived from an EMBL/GenBank/DDBJ whole genome shotgun (WGS) entry which is preliminary data.</text>
</comment>
<name>A0ABQ8V0M7_9AGAR</name>
<dbReference type="Pfam" id="PF13649">
    <property type="entry name" value="Methyltransf_25"/>
    <property type="match status" value="1"/>
</dbReference>
<organism evidence="3 4">
    <name type="scientific">Lentinula lateritia</name>
    <dbReference type="NCBI Taxonomy" id="40482"/>
    <lineage>
        <taxon>Eukaryota</taxon>
        <taxon>Fungi</taxon>
        <taxon>Dikarya</taxon>
        <taxon>Basidiomycota</taxon>
        <taxon>Agaricomycotina</taxon>
        <taxon>Agaricomycetes</taxon>
        <taxon>Agaricomycetidae</taxon>
        <taxon>Agaricales</taxon>
        <taxon>Marasmiineae</taxon>
        <taxon>Omphalotaceae</taxon>
        <taxon>Lentinula</taxon>
    </lineage>
</organism>
<dbReference type="Proteomes" id="UP001150217">
    <property type="component" value="Unassembled WGS sequence"/>
</dbReference>
<feature type="compositionally biased region" description="Acidic residues" evidence="1">
    <location>
        <begin position="567"/>
        <end position="578"/>
    </location>
</feature>
<sequence>MDLVPLQPDLQQVGSSDLAQRVTWIQGNFLENLPFPNEEFDFVHIKRISLGVPEDKWDSLFEEILRVMKPGAAFEMIEEDLMFPGGAIRVDEENESIPENFNSHSVESALFSDSDTRQHSSASSISSFYFGSGQEIRNRNRPRSSSSRDSSSTATDTTNSQIADKTFRRRSVPVKGSDQKRSTPFDYATLTTLMGLGDGENGSVISEREDENHYQELERGPRYSGSDWDSLLPSPSGSHRNSSVEKQDQTTHDPLAVPSPANQSAGGPSPIHYSPLPLPSPSSSAPVLPSFNSSSPTTAFMSVPSVIPNSMGRGLEVEAIVEDEEGEKSATWASVNDDIANGQLDTSAESHMPSHSQEPTDSTIMPVKPQPSEVHRASISLSSKSTPLRHPLSVSTGSLTDLQLSSPYSSNPYAKLNYVTGANSSISGSAPPKRPLSTSNNGFGTDSSIHLPSMSFSQSMHSLSSSSPHSLNAAVDADGESRIISSGSTASPFLLRTLPKPPVNPRDHSMLEMIYNEMNAARFVNLSPLSLLPNLLGLYFKDLRTHPPVIFTFPPIPVVEQSRSSDPDPDPDPDEDAQDAIRPSPLSAGTGHTARGRSMSNASNISSRLTGSPTPSSARTAYFEGLPDHWINMRQIVKRESPYVIYDGSRLSALSPSTRASILSSQPMSSSFASGRTGSMQEEDSPAADADRSCSEIDPPRGTHDMFTPRPHNPAHDVRFRLPNTTMNIDLRSLNLHLALRVTEILACSETMWEWVLDYQEQARNKKIIQETKTRARSRSIGPVRPPSRDQPLEPESSEVRLKTALTELTRETYEDMLRRFYLDMQDCMALPAVLHERFGWTTFPASPSAERGTFETQCEKYQQWEAEQHQRNNFKFLSGEVPRQRADKPVVSPSDSIFNSSAIVDGLPASHMNGRSSVSSALAKTKHGSRGVPPVAPSRRLSRSLRVFVAWKGV</sequence>
<dbReference type="InterPro" id="IPR041698">
    <property type="entry name" value="Methyltransf_25"/>
</dbReference>
<reference evidence="3" key="1">
    <citation type="submission" date="2022-08" db="EMBL/GenBank/DDBJ databases">
        <title>A Global Phylogenomic Analysis of the Shiitake Genus Lentinula.</title>
        <authorList>
            <consortium name="DOE Joint Genome Institute"/>
            <person name="Sierra-Patev S."/>
            <person name="Min B."/>
            <person name="Naranjo-Ortiz M."/>
            <person name="Looney B."/>
            <person name="Konkel Z."/>
            <person name="Slot J.C."/>
            <person name="Sakamoto Y."/>
            <person name="Steenwyk J.L."/>
            <person name="Rokas A."/>
            <person name="Carro J."/>
            <person name="Camarero S."/>
            <person name="Ferreira P."/>
            <person name="Molpeceres G."/>
            <person name="Ruiz-Duenas F.J."/>
            <person name="Serrano A."/>
            <person name="Henrissat B."/>
            <person name="Drula E."/>
            <person name="Hughes K.W."/>
            <person name="Mata J.L."/>
            <person name="Ishikawa N.K."/>
            <person name="Vargas-Isla R."/>
            <person name="Ushijima S."/>
            <person name="Smith C.A."/>
            <person name="Ahrendt S."/>
            <person name="Andreopoulos W."/>
            <person name="He G."/>
            <person name="Labutti K."/>
            <person name="Lipzen A."/>
            <person name="Ng V."/>
            <person name="Riley R."/>
            <person name="Sandor L."/>
            <person name="Barry K."/>
            <person name="Martinez A.T."/>
            <person name="Xiao Y."/>
            <person name="Gibbons J.G."/>
            <person name="Terashima K."/>
            <person name="Grigoriev I.V."/>
            <person name="Hibbett D.S."/>
        </authorList>
    </citation>
    <scope>NUCLEOTIDE SEQUENCE</scope>
    <source>
        <strain evidence="3">RHP3577 ss4</strain>
    </source>
</reference>
<feature type="region of interest" description="Disordered" evidence="1">
    <location>
        <begin position="425"/>
        <end position="444"/>
    </location>
</feature>
<gene>
    <name evidence="3" type="ORF">C8R41DRAFT_858434</name>
</gene>
<feature type="compositionally biased region" description="Basic and acidic residues" evidence="1">
    <location>
        <begin position="787"/>
        <end position="798"/>
    </location>
</feature>
<feature type="compositionally biased region" description="Polar residues" evidence="1">
    <location>
        <begin position="598"/>
        <end position="617"/>
    </location>
</feature>
<feature type="compositionally biased region" description="Low complexity" evidence="1">
    <location>
        <begin position="268"/>
        <end position="290"/>
    </location>
</feature>
<feature type="region of interest" description="Disordered" evidence="1">
    <location>
        <begin position="915"/>
        <end position="938"/>
    </location>
</feature>
<feature type="compositionally biased region" description="Polar residues" evidence="1">
    <location>
        <begin position="660"/>
        <end position="680"/>
    </location>
</feature>
<feature type="compositionally biased region" description="Low complexity" evidence="1">
    <location>
        <begin position="143"/>
        <end position="160"/>
    </location>
</feature>
<accession>A0ABQ8V0M7</accession>
<feature type="region of interest" description="Disordered" evidence="1">
    <location>
        <begin position="344"/>
        <end position="390"/>
    </location>
</feature>
<feature type="compositionally biased region" description="Basic and acidic residues" evidence="1">
    <location>
        <begin position="206"/>
        <end position="221"/>
    </location>
</feature>
<feature type="compositionally biased region" description="Polar residues" evidence="1">
    <location>
        <begin position="344"/>
        <end position="363"/>
    </location>
</feature>
<dbReference type="InterPro" id="IPR029063">
    <property type="entry name" value="SAM-dependent_MTases_sf"/>
</dbReference>
<feature type="compositionally biased region" description="Basic and acidic residues" evidence="1">
    <location>
        <begin position="689"/>
        <end position="704"/>
    </location>
</feature>
<feature type="region of interest" description="Disordered" evidence="1">
    <location>
        <begin position="774"/>
        <end position="798"/>
    </location>
</feature>
<evidence type="ECO:0000313" key="4">
    <source>
        <dbReference type="Proteomes" id="UP001150217"/>
    </source>
</evidence>
<keyword evidence="4" id="KW-1185">Reference proteome</keyword>
<evidence type="ECO:0000259" key="2">
    <source>
        <dbReference type="Pfam" id="PF13649"/>
    </source>
</evidence>
<dbReference type="SUPFAM" id="SSF53335">
    <property type="entry name" value="S-adenosyl-L-methionine-dependent methyltransferases"/>
    <property type="match status" value="1"/>
</dbReference>
<feature type="domain" description="Methyltransferase" evidence="2">
    <location>
        <begin position="18"/>
        <end position="71"/>
    </location>
</feature>
<dbReference type="Gene3D" id="3.40.50.150">
    <property type="entry name" value="Vaccinia Virus protein VP39"/>
    <property type="match status" value="1"/>
</dbReference>
<dbReference type="CDD" id="cd02440">
    <property type="entry name" value="AdoMet_MTases"/>
    <property type="match status" value="1"/>
</dbReference>
<evidence type="ECO:0000313" key="3">
    <source>
        <dbReference type="EMBL" id="KAJ4465478.1"/>
    </source>
</evidence>